<evidence type="ECO:0000313" key="3">
    <source>
        <dbReference type="Proteomes" id="UP000479710"/>
    </source>
</evidence>
<proteinExistence type="predicted"/>
<evidence type="ECO:0000256" key="1">
    <source>
        <dbReference type="SAM" id="MobiDB-lite"/>
    </source>
</evidence>
<evidence type="ECO:0000313" key="2">
    <source>
        <dbReference type="EMBL" id="KAF0922268.1"/>
    </source>
</evidence>
<organism evidence="2 3">
    <name type="scientific">Oryza meyeriana var. granulata</name>
    <dbReference type="NCBI Taxonomy" id="110450"/>
    <lineage>
        <taxon>Eukaryota</taxon>
        <taxon>Viridiplantae</taxon>
        <taxon>Streptophyta</taxon>
        <taxon>Embryophyta</taxon>
        <taxon>Tracheophyta</taxon>
        <taxon>Spermatophyta</taxon>
        <taxon>Magnoliopsida</taxon>
        <taxon>Liliopsida</taxon>
        <taxon>Poales</taxon>
        <taxon>Poaceae</taxon>
        <taxon>BOP clade</taxon>
        <taxon>Oryzoideae</taxon>
        <taxon>Oryzeae</taxon>
        <taxon>Oryzinae</taxon>
        <taxon>Oryza</taxon>
        <taxon>Oryza meyeriana</taxon>
    </lineage>
</organism>
<reference evidence="2 3" key="1">
    <citation type="submission" date="2019-11" db="EMBL/GenBank/DDBJ databases">
        <title>Whole genome sequence of Oryza granulata.</title>
        <authorList>
            <person name="Li W."/>
        </authorList>
    </citation>
    <scope>NUCLEOTIDE SEQUENCE [LARGE SCALE GENOMIC DNA]</scope>
    <source>
        <strain evidence="3">cv. Menghai</strain>
        <tissue evidence="2">Leaf</tissue>
    </source>
</reference>
<comment type="caution">
    <text evidence="2">The sequence shown here is derived from an EMBL/GenBank/DDBJ whole genome shotgun (WGS) entry which is preliminary data.</text>
</comment>
<dbReference type="Proteomes" id="UP000479710">
    <property type="component" value="Unassembled WGS sequence"/>
</dbReference>
<protein>
    <submittedName>
        <fullName evidence="2">Uncharacterized protein</fullName>
    </submittedName>
</protein>
<dbReference type="AlphaFoldDB" id="A0A6G1EBV6"/>
<sequence>MRQRNRPASRRLTPEHASPPYGRMQRGPLPSGPWALEVRPHGPRSMHPPSHLRVAPWTACTKLHARASVHVPPREEGGAAPKPIDLGFCTP</sequence>
<name>A0A6G1EBV6_9ORYZ</name>
<feature type="region of interest" description="Disordered" evidence="1">
    <location>
        <begin position="1"/>
        <end position="52"/>
    </location>
</feature>
<accession>A0A6G1EBV6</accession>
<gene>
    <name evidence="2" type="ORF">E2562_031159</name>
</gene>
<feature type="region of interest" description="Disordered" evidence="1">
    <location>
        <begin position="69"/>
        <end position="91"/>
    </location>
</feature>
<keyword evidence="3" id="KW-1185">Reference proteome</keyword>
<dbReference type="EMBL" id="SPHZ02000004">
    <property type="protein sequence ID" value="KAF0922268.1"/>
    <property type="molecule type" value="Genomic_DNA"/>
</dbReference>